<dbReference type="PANTHER" id="PTHR33908:SF11">
    <property type="entry name" value="MEMBRANE PROTEIN"/>
    <property type="match status" value="1"/>
</dbReference>
<dbReference type="GO" id="GO:0005886">
    <property type="term" value="C:plasma membrane"/>
    <property type="evidence" value="ECO:0007669"/>
    <property type="project" value="UniProtKB-SubCell"/>
</dbReference>
<feature type="domain" description="Glycosyltransferase RgtA/B/C/D-like" evidence="9">
    <location>
        <begin position="96"/>
        <end position="230"/>
    </location>
</feature>
<keyword evidence="6 8" id="KW-1133">Transmembrane helix</keyword>
<evidence type="ECO:0000256" key="4">
    <source>
        <dbReference type="ARBA" id="ARBA00022679"/>
    </source>
</evidence>
<comment type="subcellular location">
    <subcellularLocation>
        <location evidence="1">Cell membrane</location>
        <topology evidence="1">Multi-pass membrane protein</topology>
    </subcellularLocation>
</comment>
<dbReference type="Proteomes" id="UP000316609">
    <property type="component" value="Unassembled WGS sequence"/>
</dbReference>
<evidence type="ECO:0000256" key="1">
    <source>
        <dbReference type="ARBA" id="ARBA00004651"/>
    </source>
</evidence>
<name>A0A538TSH6_UNCEI</name>
<accession>A0A538TSH6</accession>
<feature type="transmembrane region" description="Helical" evidence="8">
    <location>
        <begin position="127"/>
        <end position="145"/>
    </location>
</feature>
<evidence type="ECO:0000256" key="2">
    <source>
        <dbReference type="ARBA" id="ARBA00022475"/>
    </source>
</evidence>
<dbReference type="PANTHER" id="PTHR33908">
    <property type="entry name" value="MANNOSYLTRANSFERASE YKCB-RELATED"/>
    <property type="match status" value="1"/>
</dbReference>
<evidence type="ECO:0000256" key="7">
    <source>
        <dbReference type="ARBA" id="ARBA00023136"/>
    </source>
</evidence>
<keyword evidence="3" id="KW-0328">Glycosyltransferase</keyword>
<dbReference type="InterPro" id="IPR038731">
    <property type="entry name" value="RgtA/B/C-like"/>
</dbReference>
<keyword evidence="7 8" id="KW-0472">Membrane</keyword>
<evidence type="ECO:0000313" key="10">
    <source>
        <dbReference type="EMBL" id="TMQ66580.1"/>
    </source>
</evidence>
<evidence type="ECO:0000256" key="6">
    <source>
        <dbReference type="ARBA" id="ARBA00022989"/>
    </source>
</evidence>
<evidence type="ECO:0000259" key="9">
    <source>
        <dbReference type="Pfam" id="PF13231"/>
    </source>
</evidence>
<feature type="transmembrane region" description="Helical" evidence="8">
    <location>
        <begin position="197"/>
        <end position="213"/>
    </location>
</feature>
<keyword evidence="4" id="KW-0808">Transferase</keyword>
<dbReference type="GO" id="GO:0016763">
    <property type="term" value="F:pentosyltransferase activity"/>
    <property type="evidence" value="ECO:0007669"/>
    <property type="project" value="TreeGrafter"/>
</dbReference>
<dbReference type="EMBL" id="VBOY01000054">
    <property type="protein sequence ID" value="TMQ66580.1"/>
    <property type="molecule type" value="Genomic_DNA"/>
</dbReference>
<keyword evidence="2" id="KW-1003">Cell membrane</keyword>
<comment type="caution">
    <text evidence="10">The sequence shown here is derived from an EMBL/GenBank/DDBJ whole genome shotgun (WGS) entry which is preliminary data.</text>
</comment>
<gene>
    <name evidence="10" type="ORF">E6K78_06050</name>
</gene>
<evidence type="ECO:0000256" key="5">
    <source>
        <dbReference type="ARBA" id="ARBA00022692"/>
    </source>
</evidence>
<dbReference type="Pfam" id="PF13231">
    <property type="entry name" value="PMT_2"/>
    <property type="match status" value="1"/>
</dbReference>
<feature type="transmembrane region" description="Helical" evidence="8">
    <location>
        <begin position="303"/>
        <end position="323"/>
    </location>
</feature>
<feature type="transmembrane region" description="Helical" evidence="8">
    <location>
        <begin position="151"/>
        <end position="168"/>
    </location>
</feature>
<organism evidence="10 11">
    <name type="scientific">Eiseniibacteriota bacterium</name>
    <dbReference type="NCBI Taxonomy" id="2212470"/>
    <lineage>
        <taxon>Bacteria</taxon>
        <taxon>Candidatus Eiseniibacteriota</taxon>
    </lineage>
</organism>
<feature type="transmembrane region" description="Helical" evidence="8">
    <location>
        <begin position="343"/>
        <end position="362"/>
    </location>
</feature>
<feature type="transmembrane region" description="Helical" evidence="8">
    <location>
        <begin position="95"/>
        <end position="115"/>
    </location>
</feature>
<keyword evidence="5 8" id="KW-0812">Transmembrane</keyword>
<dbReference type="InterPro" id="IPR050297">
    <property type="entry name" value="LipidA_mod_glycosyltrf_83"/>
</dbReference>
<sequence length="559" mass="61613">MALLLGLHLVLALWGALRNSVTFDENFHLPSGVLIAARGDFRISPFNPPLVKTLFALPALAAGARLPDPAAVDTQDQWVAGESFMRRNADRYHRVFFAARCVVALISLATGFLVWKYARRLQGRAAGLLALAFYVTAAESLAHAGVATMDVATGFGMLAAVYAFWGFCRSGRWTWWLKAVLALGFCALTRFNTAILGPILLLLAVLGTALSRIRRPARVWLGLLLAVPATLVILDLGYLAHVSFRPLSAWQFASPSFQHLQQRVPWLRLPLPDAYLFGLDIQAREGAGGTPTYLLHQVRSGRVWYYLPLAFLFKWPLGFLGALAARFGRDLFPGARPRRWHEAFLLVPIAMILGSAMFLFTLNIGIRYMFPLVPLLCVWLGGLAPPPSRVPAALRGRVRRWVVAGTLLATLQAIEVGAHAPWYLSFFNWPSGGSSGGQWLVNDSNVDWGQGLIALKDELARRGIQRVHLAYHGTTDPAIYGIDYLPYRGGTPSRDSDWLAISSYYYVGLWQRMTTTSGRTAGPIRFDFQRLWGARPVAMPAGCILLFSIDRSGVTGPPS</sequence>
<evidence type="ECO:0000313" key="11">
    <source>
        <dbReference type="Proteomes" id="UP000316609"/>
    </source>
</evidence>
<dbReference type="AlphaFoldDB" id="A0A538TSH6"/>
<protein>
    <recommendedName>
        <fullName evidence="9">Glycosyltransferase RgtA/B/C/D-like domain-containing protein</fullName>
    </recommendedName>
</protein>
<dbReference type="GO" id="GO:0009103">
    <property type="term" value="P:lipopolysaccharide biosynthetic process"/>
    <property type="evidence" value="ECO:0007669"/>
    <property type="project" value="UniProtKB-ARBA"/>
</dbReference>
<reference evidence="10 11" key="1">
    <citation type="journal article" date="2019" name="Nat. Microbiol.">
        <title>Mediterranean grassland soil C-N compound turnover is dependent on rainfall and depth, and is mediated by genomically divergent microorganisms.</title>
        <authorList>
            <person name="Diamond S."/>
            <person name="Andeer P.F."/>
            <person name="Li Z."/>
            <person name="Crits-Christoph A."/>
            <person name="Burstein D."/>
            <person name="Anantharaman K."/>
            <person name="Lane K.R."/>
            <person name="Thomas B.C."/>
            <person name="Pan C."/>
            <person name="Northen T.R."/>
            <person name="Banfield J.F."/>
        </authorList>
    </citation>
    <scope>NUCLEOTIDE SEQUENCE [LARGE SCALE GENOMIC DNA]</scope>
    <source>
        <strain evidence="10">WS_8</strain>
    </source>
</reference>
<evidence type="ECO:0000256" key="3">
    <source>
        <dbReference type="ARBA" id="ARBA00022676"/>
    </source>
</evidence>
<evidence type="ECO:0000256" key="8">
    <source>
        <dbReference type="SAM" id="Phobius"/>
    </source>
</evidence>
<feature type="transmembrane region" description="Helical" evidence="8">
    <location>
        <begin position="220"/>
        <end position="240"/>
    </location>
</feature>
<proteinExistence type="predicted"/>